<dbReference type="InterPro" id="IPR050566">
    <property type="entry name" value="Deoxyribonucleoside_kinase"/>
</dbReference>
<dbReference type="InterPro" id="IPR031314">
    <property type="entry name" value="DNK_dom"/>
</dbReference>
<dbReference type="EMBL" id="JAVIKH010000003">
    <property type="protein sequence ID" value="MDX8335609.1"/>
    <property type="molecule type" value="Genomic_DNA"/>
</dbReference>
<dbReference type="CDD" id="cd01673">
    <property type="entry name" value="dNK"/>
    <property type="match status" value="1"/>
</dbReference>
<keyword evidence="2" id="KW-0418">Kinase</keyword>
<dbReference type="InterPro" id="IPR027417">
    <property type="entry name" value="P-loop_NTPase"/>
</dbReference>
<evidence type="ECO:0000313" key="2">
    <source>
        <dbReference type="EMBL" id="MDX8335609.1"/>
    </source>
</evidence>
<dbReference type="PIRSF" id="PIRSF000705">
    <property type="entry name" value="DNK"/>
    <property type="match status" value="1"/>
</dbReference>
<dbReference type="GO" id="GO:0016301">
    <property type="term" value="F:kinase activity"/>
    <property type="evidence" value="ECO:0007669"/>
    <property type="project" value="UniProtKB-KW"/>
</dbReference>
<comment type="caution">
    <text evidence="2">The sequence shown here is derived from an EMBL/GenBank/DDBJ whole genome shotgun (WGS) entry which is preliminary data.</text>
</comment>
<dbReference type="SUPFAM" id="SSF52540">
    <property type="entry name" value="P-loop containing nucleoside triphosphate hydrolases"/>
    <property type="match status" value="1"/>
</dbReference>
<dbReference type="Proteomes" id="UP001279681">
    <property type="component" value="Unassembled WGS sequence"/>
</dbReference>
<dbReference type="PANTHER" id="PTHR10513:SF35">
    <property type="entry name" value="DEOXYADENOSINE KINASE"/>
    <property type="match status" value="1"/>
</dbReference>
<evidence type="ECO:0000313" key="3">
    <source>
        <dbReference type="Proteomes" id="UP001279681"/>
    </source>
</evidence>
<dbReference type="Pfam" id="PF01712">
    <property type="entry name" value="dNK"/>
    <property type="match status" value="1"/>
</dbReference>
<dbReference type="RefSeq" id="WP_320313016.1">
    <property type="nucleotide sequence ID" value="NZ_JAVIKH010000003.1"/>
</dbReference>
<proteinExistence type="predicted"/>
<keyword evidence="2" id="KW-0808">Transferase</keyword>
<evidence type="ECO:0000259" key="1">
    <source>
        <dbReference type="Pfam" id="PF01712"/>
    </source>
</evidence>
<feature type="domain" description="Deoxynucleoside kinase" evidence="1">
    <location>
        <begin position="5"/>
        <end position="197"/>
    </location>
</feature>
<gene>
    <name evidence="2" type="ORF">RFV38_03685</name>
</gene>
<dbReference type="EC" id="2.7.1.-" evidence="2"/>
<sequence>MKNVICIEGVVGAGKTTLGELLAKELSIEFFQEPYIDNPFLDRFYSNKERYSLLSQMYFLNKRIDIIEEASKFNGCIMDRSIYGDFLFAKMHLKNGFMTADEFSLYESFWKKLISARTNPLLIIYLETTVDNAIKKIKERGREFELGVERNYWNSLNEEYSNFFNEYTESVVLKINIDNMDIRDNEKDRQLFFDIVKSKLKELGL</sequence>
<protein>
    <submittedName>
        <fullName evidence="2">Deoxynucleoside kinase</fullName>
        <ecNumber evidence="2">2.7.1.-</ecNumber>
    </submittedName>
</protein>
<accession>A0ABU4W7X9</accession>
<dbReference type="PANTHER" id="PTHR10513">
    <property type="entry name" value="DEOXYNUCLEOSIDE KINASE"/>
    <property type="match status" value="1"/>
</dbReference>
<dbReference type="Gene3D" id="3.40.50.300">
    <property type="entry name" value="P-loop containing nucleotide triphosphate hydrolases"/>
    <property type="match status" value="1"/>
</dbReference>
<name>A0ABU4W7X9_9FUSO</name>
<reference evidence="3" key="1">
    <citation type="submission" date="2023-07" db="EMBL/GenBank/DDBJ databases">
        <authorList>
            <person name="Colorado M.A."/>
            <person name="Villamil L.M."/>
            <person name="Melo J.F."/>
            <person name="Rodriguez J.A."/>
            <person name="Ruiz R.Y."/>
        </authorList>
    </citation>
    <scope>NUCLEOTIDE SEQUENCE [LARGE SCALE GENOMIC DNA]</scope>
    <source>
        <strain evidence="3">C33</strain>
    </source>
</reference>
<organism evidence="2 3">
    <name type="scientific">Candidatus Cetobacterium colombiensis</name>
    <dbReference type="NCBI Taxonomy" id="3073100"/>
    <lineage>
        <taxon>Bacteria</taxon>
        <taxon>Fusobacteriati</taxon>
        <taxon>Fusobacteriota</taxon>
        <taxon>Fusobacteriia</taxon>
        <taxon>Fusobacteriales</taxon>
        <taxon>Fusobacteriaceae</taxon>
        <taxon>Cetobacterium</taxon>
    </lineage>
</organism>
<dbReference type="InterPro" id="IPR002624">
    <property type="entry name" value="DCK/DGK"/>
</dbReference>
<keyword evidence="3" id="KW-1185">Reference proteome</keyword>